<evidence type="ECO:0000313" key="3">
    <source>
        <dbReference type="Proteomes" id="UP001303115"/>
    </source>
</evidence>
<feature type="region of interest" description="Disordered" evidence="1">
    <location>
        <begin position="481"/>
        <end position="511"/>
    </location>
</feature>
<feature type="compositionally biased region" description="Low complexity" evidence="1">
    <location>
        <begin position="25"/>
        <end position="36"/>
    </location>
</feature>
<reference evidence="3" key="1">
    <citation type="journal article" date="2023" name="Mol. Phylogenet. Evol.">
        <title>Genome-scale phylogeny and comparative genomics of the fungal order Sordariales.</title>
        <authorList>
            <person name="Hensen N."/>
            <person name="Bonometti L."/>
            <person name="Westerberg I."/>
            <person name="Brannstrom I.O."/>
            <person name="Guillou S."/>
            <person name="Cros-Aarteil S."/>
            <person name="Calhoun S."/>
            <person name="Haridas S."/>
            <person name="Kuo A."/>
            <person name="Mondo S."/>
            <person name="Pangilinan J."/>
            <person name="Riley R."/>
            <person name="LaButti K."/>
            <person name="Andreopoulos B."/>
            <person name="Lipzen A."/>
            <person name="Chen C."/>
            <person name="Yan M."/>
            <person name="Daum C."/>
            <person name="Ng V."/>
            <person name="Clum A."/>
            <person name="Steindorff A."/>
            <person name="Ohm R.A."/>
            <person name="Martin F."/>
            <person name="Silar P."/>
            <person name="Natvig D.O."/>
            <person name="Lalanne C."/>
            <person name="Gautier V."/>
            <person name="Ament-Velasquez S.L."/>
            <person name="Kruys A."/>
            <person name="Hutchinson M.I."/>
            <person name="Powell A.J."/>
            <person name="Barry K."/>
            <person name="Miller A.N."/>
            <person name="Grigoriev I.V."/>
            <person name="Debuchy R."/>
            <person name="Gladieux P."/>
            <person name="Hiltunen Thoren M."/>
            <person name="Johannesson H."/>
        </authorList>
    </citation>
    <scope>NUCLEOTIDE SEQUENCE [LARGE SCALE GENOMIC DNA]</scope>
    <source>
        <strain evidence="3">CBS 284.82</strain>
    </source>
</reference>
<dbReference type="Proteomes" id="UP001303115">
    <property type="component" value="Unassembled WGS sequence"/>
</dbReference>
<feature type="region of interest" description="Disordered" evidence="1">
    <location>
        <begin position="21"/>
        <end position="41"/>
    </location>
</feature>
<evidence type="ECO:0000256" key="1">
    <source>
        <dbReference type="SAM" id="MobiDB-lite"/>
    </source>
</evidence>
<sequence length="654" mass="71314">MDTDRQDEVESPMIEDFLDCDQLCSDSDGSSSSSSSPRATLERLHIHVDMANTQYLTPGANHPEPPRMDGLPICTSGPPTGAYSSADLDPYSAVSGVSSFNYPAAADPSLLTPASSSGSPPLQHKQSAKPMRNYHHSQASALASQAPTPPDTSKMYSYNGYEMTSSSQSPSPMTVNPTVTEAGFMPPYMAHSPPISHHPSSPKQSEIPPPIDPYLGHYTVSGANDGEVTHHSLQDYHPFGVEVTAPGAYLAQQHVPLGTPHMHHRMPSNGAAPVLSQPHPSHYRPHSSAAQVGAIEDLRDPAMLLGPYPPHGTLSPGRRAPPRKKPSPSRKPSRTPKATPHMGSGATNGGGQFRPEDDGEELTLRDDAPEDDKYLFQLRKEFISEKGKGMWEEMKARYSEKHQGNWEKAALQMKVSRAVARYGVWPEKEIERLKEAFDYFEEMRYQMIIARMKENGGCRVWDWKKPHVAAMLVKMGLEEETVNEKTGTRRRRQKAARRQASPHQNPVMGDWSNGLGLYHGHAHHVAAGAAARAQGQQGQPFDAMMGGSGDDHFGGPPHLTPKQEEDLINDVFRDVKMERSLSPDDSMDGLSYGNSNSNVNGGAGGAGVARRPSTGASSREHLNHQGSARVARQACDQLLQHPPQQIPEHPYGAQ</sequence>
<dbReference type="AlphaFoldDB" id="A0AAN6PIS6"/>
<feature type="region of interest" description="Disordered" evidence="1">
    <location>
        <begin position="301"/>
        <end position="369"/>
    </location>
</feature>
<evidence type="ECO:0000313" key="2">
    <source>
        <dbReference type="EMBL" id="KAK4039325.1"/>
    </source>
</evidence>
<feature type="region of interest" description="Disordered" evidence="1">
    <location>
        <begin position="111"/>
        <end position="215"/>
    </location>
</feature>
<feature type="compositionally biased region" description="Basic residues" evidence="1">
    <location>
        <begin position="320"/>
        <end position="334"/>
    </location>
</feature>
<feature type="region of interest" description="Disordered" evidence="1">
    <location>
        <begin position="528"/>
        <end position="562"/>
    </location>
</feature>
<feature type="compositionally biased region" description="Basic residues" evidence="1">
    <location>
        <begin position="488"/>
        <end position="497"/>
    </location>
</feature>
<feature type="region of interest" description="Disordered" evidence="1">
    <location>
        <begin position="267"/>
        <end position="289"/>
    </location>
</feature>
<feature type="compositionally biased region" description="Low complexity" evidence="1">
    <location>
        <begin position="137"/>
        <end position="146"/>
    </location>
</feature>
<feature type="compositionally biased region" description="Low complexity" evidence="1">
    <location>
        <begin position="528"/>
        <end position="539"/>
    </location>
</feature>
<feature type="compositionally biased region" description="Low complexity" evidence="1">
    <location>
        <begin position="191"/>
        <end position="202"/>
    </location>
</feature>
<comment type="caution">
    <text evidence="2">The sequence shown here is derived from an EMBL/GenBank/DDBJ whole genome shotgun (WGS) entry which is preliminary data.</text>
</comment>
<feature type="region of interest" description="Disordered" evidence="1">
    <location>
        <begin position="581"/>
        <end position="654"/>
    </location>
</feature>
<protein>
    <submittedName>
        <fullName evidence="2">Uncharacterized protein</fullName>
    </submittedName>
</protein>
<keyword evidence="3" id="KW-1185">Reference proteome</keyword>
<gene>
    <name evidence="2" type="ORF">C8A01DRAFT_47175</name>
</gene>
<proteinExistence type="predicted"/>
<feature type="compositionally biased region" description="Low complexity" evidence="1">
    <location>
        <begin position="163"/>
        <end position="174"/>
    </location>
</feature>
<accession>A0AAN6PIS6</accession>
<organism evidence="2 3">
    <name type="scientific">Parachaetomium inaequale</name>
    <dbReference type="NCBI Taxonomy" id="2588326"/>
    <lineage>
        <taxon>Eukaryota</taxon>
        <taxon>Fungi</taxon>
        <taxon>Dikarya</taxon>
        <taxon>Ascomycota</taxon>
        <taxon>Pezizomycotina</taxon>
        <taxon>Sordariomycetes</taxon>
        <taxon>Sordariomycetidae</taxon>
        <taxon>Sordariales</taxon>
        <taxon>Chaetomiaceae</taxon>
        <taxon>Parachaetomium</taxon>
    </lineage>
</organism>
<dbReference type="EMBL" id="MU854403">
    <property type="protein sequence ID" value="KAK4039325.1"/>
    <property type="molecule type" value="Genomic_DNA"/>
</dbReference>
<name>A0AAN6PIS6_9PEZI</name>